<dbReference type="EMBL" id="BMAW01053000">
    <property type="protein sequence ID" value="GFS88707.1"/>
    <property type="molecule type" value="Genomic_DNA"/>
</dbReference>
<dbReference type="InterPro" id="IPR000467">
    <property type="entry name" value="G_patch_dom"/>
</dbReference>
<dbReference type="InterPro" id="IPR050656">
    <property type="entry name" value="PINX1"/>
</dbReference>
<reference evidence="3" key="1">
    <citation type="submission" date="2020-08" db="EMBL/GenBank/DDBJ databases">
        <title>Multicomponent nature underlies the extraordinary mechanical properties of spider dragline silk.</title>
        <authorList>
            <person name="Kono N."/>
            <person name="Nakamura H."/>
            <person name="Mori M."/>
            <person name="Yoshida Y."/>
            <person name="Ohtoshi R."/>
            <person name="Malay A.D."/>
            <person name="Moran D.A.P."/>
            <person name="Tomita M."/>
            <person name="Numata K."/>
            <person name="Arakawa K."/>
        </authorList>
    </citation>
    <scope>NUCLEOTIDE SEQUENCE</scope>
</reference>
<sequence>MNGFARKQLEKYGWSEGKGLGKEENGITKPIKTKLKNDTHGIGHDDSNFLKSAWWCDVFNKATQRISVINTKTGVRLESSKDFADPELISPDTVKKIFVKAETFNVCQEINKTGERRFQSEDISQSFDSSGDHLYRKCEAAKETKHGKFAKAKLRRIKKQDEFFIERKESRKNIKLKYGLL</sequence>
<evidence type="ECO:0000259" key="2">
    <source>
        <dbReference type="PROSITE" id="PS50174"/>
    </source>
</evidence>
<accession>A0A8X6TAX4</accession>
<dbReference type="PROSITE" id="PS50174">
    <property type="entry name" value="G_PATCH"/>
    <property type="match status" value="1"/>
</dbReference>
<comment type="caution">
    <text evidence="3">The sequence shown here is derived from an EMBL/GenBank/DDBJ whole genome shotgun (WGS) entry which is preliminary data.</text>
</comment>
<organism evidence="3 4">
    <name type="scientific">Nephila pilipes</name>
    <name type="common">Giant wood spider</name>
    <name type="synonym">Nephila maculata</name>
    <dbReference type="NCBI Taxonomy" id="299642"/>
    <lineage>
        <taxon>Eukaryota</taxon>
        <taxon>Metazoa</taxon>
        <taxon>Ecdysozoa</taxon>
        <taxon>Arthropoda</taxon>
        <taxon>Chelicerata</taxon>
        <taxon>Arachnida</taxon>
        <taxon>Araneae</taxon>
        <taxon>Araneomorphae</taxon>
        <taxon>Entelegynae</taxon>
        <taxon>Araneoidea</taxon>
        <taxon>Nephilidae</taxon>
        <taxon>Nephila</taxon>
    </lineage>
</organism>
<dbReference type="OrthoDB" id="10019757at2759"/>
<protein>
    <recommendedName>
        <fullName evidence="1">G patch domain-containing protein 4</fullName>
    </recommendedName>
</protein>
<evidence type="ECO:0000313" key="4">
    <source>
        <dbReference type="Proteomes" id="UP000887013"/>
    </source>
</evidence>
<dbReference type="Pfam" id="PF01585">
    <property type="entry name" value="G-patch"/>
    <property type="match status" value="1"/>
</dbReference>
<feature type="domain" description="G-patch" evidence="2">
    <location>
        <begin position="1"/>
        <end position="47"/>
    </location>
</feature>
<dbReference type="GO" id="GO:0005730">
    <property type="term" value="C:nucleolus"/>
    <property type="evidence" value="ECO:0007669"/>
    <property type="project" value="TreeGrafter"/>
</dbReference>
<dbReference type="Proteomes" id="UP000887013">
    <property type="component" value="Unassembled WGS sequence"/>
</dbReference>
<dbReference type="GO" id="GO:0003676">
    <property type="term" value="F:nucleic acid binding"/>
    <property type="evidence" value="ECO:0007669"/>
    <property type="project" value="InterPro"/>
</dbReference>
<dbReference type="PANTHER" id="PTHR23149">
    <property type="entry name" value="G PATCH DOMAIN CONTAINING PROTEIN"/>
    <property type="match status" value="1"/>
</dbReference>
<evidence type="ECO:0000313" key="3">
    <source>
        <dbReference type="EMBL" id="GFS88707.1"/>
    </source>
</evidence>
<dbReference type="SMART" id="SM00443">
    <property type="entry name" value="G_patch"/>
    <property type="match status" value="1"/>
</dbReference>
<evidence type="ECO:0000256" key="1">
    <source>
        <dbReference type="ARBA" id="ARBA00040365"/>
    </source>
</evidence>
<gene>
    <name evidence="3" type="primary">Gpatch4</name>
    <name evidence="3" type="ORF">NPIL_552931</name>
</gene>
<dbReference type="AlphaFoldDB" id="A0A8X6TAX4"/>
<proteinExistence type="predicted"/>
<keyword evidence="4" id="KW-1185">Reference proteome</keyword>
<dbReference type="PANTHER" id="PTHR23149:SF9">
    <property type="entry name" value="G PATCH DOMAIN-CONTAINING PROTEIN 4"/>
    <property type="match status" value="1"/>
</dbReference>
<name>A0A8X6TAX4_NEPPI</name>